<comment type="catalytic activity">
    <reaction evidence="9">
        <text>a lipid X + a UDP-2-N,3-O-bis[(3R)-3-hydroxyacyl]-alpha-D-glucosamine = a lipid A disaccharide + UDP + H(+)</text>
        <dbReference type="Rhea" id="RHEA:67828"/>
        <dbReference type="ChEBI" id="CHEBI:15378"/>
        <dbReference type="ChEBI" id="CHEBI:58223"/>
        <dbReference type="ChEBI" id="CHEBI:137748"/>
        <dbReference type="ChEBI" id="CHEBI:176338"/>
        <dbReference type="ChEBI" id="CHEBI:176343"/>
        <dbReference type="EC" id="2.4.1.182"/>
    </reaction>
</comment>
<keyword evidence="7" id="KW-0808">Transferase</keyword>
<dbReference type="Pfam" id="PF02684">
    <property type="entry name" value="LpxB"/>
    <property type="match status" value="1"/>
</dbReference>
<dbReference type="InterPro" id="IPR003835">
    <property type="entry name" value="Glyco_trans_19"/>
</dbReference>
<accession>A0A1G6LK04</accession>
<dbReference type="STRING" id="1640674.SAMN05216323_103133"/>
<protein>
    <recommendedName>
        <fullName evidence="3 10">Lipid-A-disaccharide synthase</fullName>
        <ecNumber evidence="2 10">2.4.1.182</ecNumber>
    </recommendedName>
</protein>
<sequence>MRYYLIAGEASGDLHGSMLIRGIRQQDPNAEFRFWGGDLMAEEAGIPVRHYRELAFMGFIEVLLNIFKVLGNIRFCKKDVAQWNPDVVILIDYPGFNFRIAEFAHNKGFKVFYYIAPKVWAWKEGRVKRIQRNVDKLFVIFPFEIDYFKRFQIDAYYTGNPLIDSVAKKIDALPTLEEFKAEHGLDERPILTLLSGSRRQEIAKCLPTMAKLAERFPDFQVVVAGAPSLTISDYNETVGALPVKIIFGKTYELLAFAKAAAVVSGTATLEAALIGTPQVVCYQASPISYYIAKRFIKVRYISLVNLIMDKPVVKELIQHDFTIDKIAQELNELLYDSPARSAMLHEYQLLRTMLGEPGVAYRVGEQMVTELKQLKA</sequence>
<dbReference type="RefSeq" id="WP_092438314.1">
    <property type="nucleotide sequence ID" value="NZ_FMYP01000031.1"/>
</dbReference>
<proteinExistence type="predicted"/>
<dbReference type="PANTHER" id="PTHR30372:SF4">
    <property type="entry name" value="LIPID-A-DISACCHARIDE SYNTHASE, MITOCHONDRIAL-RELATED"/>
    <property type="match status" value="1"/>
</dbReference>
<evidence type="ECO:0000256" key="4">
    <source>
        <dbReference type="ARBA" id="ARBA00022516"/>
    </source>
</evidence>
<keyword evidence="6" id="KW-0328">Glycosyltransferase</keyword>
<dbReference type="OrthoDB" id="9801642at2"/>
<reference evidence="11 12" key="1">
    <citation type="submission" date="2016-09" db="EMBL/GenBank/DDBJ databases">
        <authorList>
            <person name="Capua I."/>
            <person name="De Benedictis P."/>
            <person name="Joannis T."/>
            <person name="Lombin L.H."/>
            <person name="Cattoli G."/>
        </authorList>
    </citation>
    <scope>NUCLEOTIDE SEQUENCE [LARGE SCALE GENOMIC DNA]</scope>
    <source>
        <strain evidence="11 12">A7P-90m</strain>
    </source>
</reference>
<evidence type="ECO:0000256" key="2">
    <source>
        <dbReference type="ARBA" id="ARBA00012687"/>
    </source>
</evidence>
<evidence type="ECO:0000256" key="1">
    <source>
        <dbReference type="ARBA" id="ARBA00002056"/>
    </source>
</evidence>
<name>A0A1G6LK04_9BACT</name>
<keyword evidence="8" id="KW-0443">Lipid metabolism</keyword>
<dbReference type="SUPFAM" id="SSF53756">
    <property type="entry name" value="UDP-Glycosyltransferase/glycogen phosphorylase"/>
    <property type="match status" value="1"/>
</dbReference>
<dbReference type="EMBL" id="FMYP01000031">
    <property type="protein sequence ID" value="SDC43561.1"/>
    <property type="molecule type" value="Genomic_DNA"/>
</dbReference>
<evidence type="ECO:0000256" key="9">
    <source>
        <dbReference type="ARBA" id="ARBA00048975"/>
    </source>
</evidence>
<gene>
    <name evidence="11" type="ORF">SAMN05216323_103133</name>
</gene>
<dbReference type="AlphaFoldDB" id="A0A1G6LK04"/>
<organism evidence="11 12">
    <name type="scientific">Williamwhitmania taraxaci</name>
    <dbReference type="NCBI Taxonomy" id="1640674"/>
    <lineage>
        <taxon>Bacteria</taxon>
        <taxon>Pseudomonadati</taxon>
        <taxon>Bacteroidota</taxon>
        <taxon>Bacteroidia</taxon>
        <taxon>Bacteroidales</taxon>
        <taxon>Williamwhitmaniaceae</taxon>
        <taxon>Williamwhitmania</taxon>
    </lineage>
</organism>
<evidence type="ECO:0000256" key="6">
    <source>
        <dbReference type="ARBA" id="ARBA00022676"/>
    </source>
</evidence>
<keyword evidence="5" id="KW-0441">Lipid A biosynthesis</keyword>
<evidence type="ECO:0000313" key="12">
    <source>
        <dbReference type="Proteomes" id="UP000199452"/>
    </source>
</evidence>
<dbReference type="Proteomes" id="UP000199452">
    <property type="component" value="Unassembled WGS sequence"/>
</dbReference>
<dbReference type="GO" id="GO:0008915">
    <property type="term" value="F:lipid-A-disaccharide synthase activity"/>
    <property type="evidence" value="ECO:0007669"/>
    <property type="project" value="UniProtKB-UniRule"/>
</dbReference>
<evidence type="ECO:0000256" key="7">
    <source>
        <dbReference type="ARBA" id="ARBA00022679"/>
    </source>
</evidence>
<keyword evidence="4" id="KW-0444">Lipid biosynthesis</keyword>
<evidence type="ECO:0000256" key="5">
    <source>
        <dbReference type="ARBA" id="ARBA00022556"/>
    </source>
</evidence>
<dbReference type="GO" id="GO:0005543">
    <property type="term" value="F:phospholipid binding"/>
    <property type="evidence" value="ECO:0007669"/>
    <property type="project" value="TreeGrafter"/>
</dbReference>
<evidence type="ECO:0000313" key="11">
    <source>
        <dbReference type="EMBL" id="SDC43561.1"/>
    </source>
</evidence>
<keyword evidence="12" id="KW-1185">Reference proteome</keyword>
<dbReference type="GO" id="GO:0009245">
    <property type="term" value="P:lipid A biosynthetic process"/>
    <property type="evidence" value="ECO:0007669"/>
    <property type="project" value="UniProtKB-UniRule"/>
</dbReference>
<dbReference type="PANTHER" id="PTHR30372">
    <property type="entry name" value="LIPID-A-DISACCHARIDE SYNTHASE"/>
    <property type="match status" value="1"/>
</dbReference>
<evidence type="ECO:0000256" key="10">
    <source>
        <dbReference type="NCBIfam" id="TIGR00215"/>
    </source>
</evidence>
<dbReference type="NCBIfam" id="TIGR00215">
    <property type="entry name" value="lpxB"/>
    <property type="match status" value="1"/>
</dbReference>
<dbReference type="GO" id="GO:0016020">
    <property type="term" value="C:membrane"/>
    <property type="evidence" value="ECO:0007669"/>
    <property type="project" value="GOC"/>
</dbReference>
<dbReference type="EC" id="2.4.1.182" evidence="2 10"/>
<evidence type="ECO:0000256" key="3">
    <source>
        <dbReference type="ARBA" id="ARBA00020902"/>
    </source>
</evidence>
<evidence type="ECO:0000256" key="8">
    <source>
        <dbReference type="ARBA" id="ARBA00023098"/>
    </source>
</evidence>
<comment type="function">
    <text evidence="1">Condensation of UDP-2,3-diacylglucosamine and 2,3-diacylglucosamine-1-phosphate to form lipid A disaccharide, a precursor of lipid A, a phosphorylated glycolipid that anchors the lipopolysaccharide to the outer membrane of the cell.</text>
</comment>